<dbReference type="AlphaFoldDB" id="A0A4D9D955"/>
<dbReference type="InterPro" id="IPR036412">
    <property type="entry name" value="HAD-like_sf"/>
</dbReference>
<dbReference type="SUPFAM" id="SSF56784">
    <property type="entry name" value="HAD-like"/>
    <property type="match status" value="1"/>
</dbReference>
<dbReference type="NCBIfam" id="TIGR01549">
    <property type="entry name" value="HAD-SF-IA-v1"/>
    <property type="match status" value="1"/>
</dbReference>
<dbReference type="SFLD" id="SFLDS00003">
    <property type="entry name" value="Haloacid_Dehalogenase"/>
    <property type="match status" value="1"/>
</dbReference>
<reference evidence="4 5" key="1">
    <citation type="submission" date="2019-01" db="EMBL/GenBank/DDBJ databases">
        <title>Nuclear Genome Assembly of the Microalgal Biofuel strain Nannochloropsis salina CCMP1776.</title>
        <authorList>
            <person name="Hovde B."/>
        </authorList>
    </citation>
    <scope>NUCLEOTIDE SEQUENCE [LARGE SCALE GENOMIC DNA]</scope>
    <source>
        <strain evidence="4 5">CCMP1776</strain>
    </source>
</reference>
<feature type="coiled-coil region" evidence="2">
    <location>
        <begin position="237"/>
        <end position="264"/>
    </location>
</feature>
<accession>A0A4D9D955</accession>
<evidence type="ECO:0000313" key="5">
    <source>
        <dbReference type="Proteomes" id="UP000355283"/>
    </source>
</evidence>
<dbReference type="PANTHER" id="PTHR43316:SF8">
    <property type="entry name" value="HAD FAMILY HYDROLASE"/>
    <property type="match status" value="1"/>
</dbReference>
<protein>
    <submittedName>
        <fullName evidence="4">Uncharacterized protein</fullName>
    </submittedName>
</protein>
<dbReference type="InterPro" id="IPR023214">
    <property type="entry name" value="HAD_sf"/>
</dbReference>
<dbReference type="SFLD" id="SFLDG01129">
    <property type="entry name" value="C1.5:_HAD__Beta-PGM__Phosphata"/>
    <property type="match status" value="1"/>
</dbReference>
<evidence type="ECO:0000256" key="2">
    <source>
        <dbReference type="SAM" id="Coils"/>
    </source>
</evidence>
<evidence type="ECO:0000313" key="4">
    <source>
        <dbReference type="EMBL" id="TFJ88231.1"/>
    </source>
</evidence>
<comment type="caution">
    <text evidence="4">The sequence shown here is derived from an EMBL/GenBank/DDBJ whole genome shotgun (WGS) entry which is preliminary data.</text>
</comment>
<gene>
    <name evidence="4" type="ORF">NSK_000582</name>
</gene>
<dbReference type="Gene3D" id="3.40.50.1000">
    <property type="entry name" value="HAD superfamily/HAD-like"/>
    <property type="match status" value="1"/>
</dbReference>
<dbReference type="Proteomes" id="UP000355283">
    <property type="component" value="Unassembled WGS sequence"/>
</dbReference>
<dbReference type="EMBL" id="SDOX01000002">
    <property type="protein sequence ID" value="TFJ88231.1"/>
    <property type="molecule type" value="Genomic_DNA"/>
</dbReference>
<dbReference type="Gene3D" id="1.20.120.1600">
    <property type="match status" value="1"/>
</dbReference>
<dbReference type="InterPro" id="IPR006439">
    <property type="entry name" value="HAD-SF_hydro_IA"/>
</dbReference>
<feature type="region of interest" description="Disordered" evidence="3">
    <location>
        <begin position="346"/>
        <end position="368"/>
    </location>
</feature>
<organism evidence="4 5">
    <name type="scientific">Nannochloropsis salina CCMP1776</name>
    <dbReference type="NCBI Taxonomy" id="1027361"/>
    <lineage>
        <taxon>Eukaryota</taxon>
        <taxon>Sar</taxon>
        <taxon>Stramenopiles</taxon>
        <taxon>Ochrophyta</taxon>
        <taxon>Eustigmatophyceae</taxon>
        <taxon>Eustigmatales</taxon>
        <taxon>Monodopsidaceae</taxon>
        <taxon>Microchloropsis</taxon>
        <taxon>Microchloropsis salina</taxon>
    </lineage>
</organism>
<sequence>MQGSAARGESPSTEGTGPEEAVGVDVVSFDLDDTLWCGKTVISNANKALQAFLQANYPAMVSDELPTVSALMWVLAKKHPEEFLEDPEDSKSVVRFTDLRKLALTALAKKCDMPEPQAVAEAAFQAWHDARHDVQELFFPGALDLLQELKARGLRLCAITNGNCDISRIAAFEGVFEFCINAEKVGARKRTGRPYMAAIQQAGVGEGVGKRWVHIGDDFSEDILAAKSDFKLRTIWYHTAERKAKVEEEQLAAKRARLEGQEKESKDSSRTSAVEGAVGPLKLSSLASTFKTSTEPFFKDKAAVHVSTMETDDYLTHFITKEFVDGEVEDLKEIVPLIDNWVRQGKQRPPKKKAVGGTGSTSDTSSGVDCIEASQDKEESKFCIVCRAILPVRAKFCSACGEKQE</sequence>
<proteinExistence type="predicted"/>
<evidence type="ECO:0000256" key="3">
    <source>
        <dbReference type="SAM" id="MobiDB-lite"/>
    </source>
</evidence>
<feature type="region of interest" description="Disordered" evidence="3">
    <location>
        <begin position="1"/>
        <end position="21"/>
    </location>
</feature>
<evidence type="ECO:0000256" key="1">
    <source>
        <dbReference type="ARBA" id="ARBA00022801"/>
    </source>
</evidence>
<keyword evidence="1" id="KW-0378">Hydrolase</keyword>
<dbReference type="InterPro" id="IPR051540">
    <property type="entry name" value="S-2-haloacid_dehalogenase"/>
</dbReference>
<name>A0A4D9D955_9STRA</name>
<keyword evidence="5" id="KW-1185">Reference proteome</keyword>
<dbReference type="OrthoDB" id="206649at2759"/>
<dbReference type="Pfam" id="PF00702">
    <property type="entry name" value="Hydrolase"/>
    <property type="match status" value="1"/>
</dbReference>
<keyword evidence="2" id="KW-0175">Coiled coil</keyword>
<dbReference type="PANTHER" id="PTHR43316">
    <property type="entry name" value="HYDROLASE, HALOACID DELAHOGENASE-RELATED"/>
    <property type="match status" value="1"/>
</dbReference>
<dbReference type="GO" id="GO:0016787">
    <property type="term" value="F:hydrolase activity"/>
    <property type="evidence" value="ECO:0007669"/>
    <property type="project" value="UniProtKB-KW"/>
</dbReference>